<accession>G4T527</accession>
<name>G4T527_SERID</name>
<feature type="region of interest" description="Disordered" evidence="1">
    <location>
        <begin position="1"/>
        <end position="100"/>
    </location>
</feature>
<evidence type="ECO:0000313" key="2">
    <source>
        <dbReference type="EMBL" id="CCA66373.1"/>
    </source>
</evidence>
<dbReference type="HOGENOM" id="CLU_522861_0_0_1"/>
<feature type="compositionally biased region" description="Low complexity" evidence="1">
    <location>
        <begin position="397"/>
        <end position="409"/>
    </location>
</feature>
<reference evidence="2 3" key="1">
    <citation type="journal article" date="2011" name="PLoS Pathog.">
        <title>Endophytic Life Strategies Decoded by Genome and Transcriptome Analyses of the Mutualistic Root Symbiont Piriformospora indica.</title>
        <authorList>
            <person name="Zuccaro A."/>
            <person name="Lahrmann U."/>
            <person name="Guldener U."/>
            <person name="Langen G."/>
            <person name="Pfiffi S."/>
            <person name="Biedenkopf D."/>
            <person name="Wong P."/>
            <person name="Samans B."/>
            <person name="Grimm C."/>
            <person name="Basiewicz M."/>
            <person name="Murat C."/>
            <person name="Martin F."/>
            <person name="Kogel K.H."/>
        </authorList>
    </citation>
    <scope>NUCLEOTIDE SEQUENCE [LARGE SCALE GENOMIC DNA]</scope>
    <source>
        <strain evidence="2 3">DSM 11827</strain>
    </source>
</reference>
<keyword evidence="3" id="KW-1185">Reference proteome</keyword>
<dbReference type="EMBL" id="CAFZ01000001">
    <property type="protein sequence ID" value="CCA66373.1"/>
    <property type="molecule type" value="Genomic_DNA"/>
</dbReference>
<proteinExistence type="predicted"/>
<feature type="compositionally biased region" description="Low complexity" evidence="1">
    <location>
        <begin position="80"/>
        <end position="95"/>
    </location>
</feature>
<dbReference type="STRING" id="1109443.G4T527"/>
<dbReference type="OrthoDB" id="2591449at2759"/>
<feature type="compositionally biased region" description="Basic and acidic residues" evidence="1">
    <location>
        <begin position="65"/>
        <end position="78"/>
    </location>
</feature>
<feature type="region of interest" description="Disordered" evidence="1">
    <location>
        <begin position="149"/>
        <end position="170"/>
    </location>
</feature>
<gene>
    <name evidence="2" type="ORF">PIIN_00059</name>
</gene>
<feature type="compositionally biased region" description="Low complexity" evidence="1">
    <location>
        <begin position="27"/>
        <end position="36"/>
    </location>
</feature>
<feature type="compositionally biased region" description="Polar residues" evidence="1">
    <location>
        <begin position="1"/>
        <end position="18"/>
    </location>
</feature>
<protein>
    <submittedName>
        <fullName evidence="2">Uncharacterized protein</fullName>
    </submittedName>
</protein>
<sequence length="521" mass="56645">MSVRSYSPSLSTSMPGTPTTTHRRKLSSSSRRGSTSAPDPWALATFDTPASSTSRLHIVRLPPPTKEELEKYEKEHGTLSRRGSWGSSGLSKSLSMTPASGERVSFAGHNARSASIDQPMRPRIHPSSQTGALAPQQLYDLAMSSIHPRTTAEQASPKPGEPVTSPTPAAFTALPPNHYLPFIVRSSEVQQLLSQGPPRRLWALIKQIYPTKLTEESEDPTKWPFWQLERWMFKVDRHEASDRVWVHKARMCISRRSEPLWEKLKNALGVPPELEISDDEDSDDEDLDAVVGSIAGMDVTPKSPLTQTSRPMGIPKEEMNTAAAEGGDDMEEEYIDIGPTGLVMEAIYPSATPESPPQAHSSPSKRDGVDGFGGGMEIIGEEEEDDEKAASSKPKAEAASGATDAAEGEGTIEQKNAEPADLDTSKMVGLTFISHSKYVPLQQYIDRGETSDGEAIVDSPLFPTSFASLSGPEALARVRRGSRGSFVLEQGSMSVRGPISRNLPRREYAVSTGSESDYDGR</sequence>
<dbReference type="AlphaFoldDB" id="G4T527"/>
<evidence type="ECO:0000256" key="1">
    <source>
        <dbReference type="SAM" id="MobiDB-lite"/>
    </source>
</evidence>
<organism evidence="2 3">
    <name type="scientific">Serendipita indica (strain DSM 11827)</name>
    <name type="common">Root endophyte fungus</name>
    <name type="synonym">Piriformospora indica</name>
    <dbReference type="NCBI Taxonomy" id="1109443"/>
    <lineage>
        <taxon>Eukaryota</taxon>
        <taxon>Fungi</taxon>
        <taxon>Dikarya</taxon>
        <taxon>Basidiomycota</taxon>
        <taxon>Agaricomycotina</taxon>
        <taxon>Agaricomycetes</taxon>
        <taxon>Sebacinales</taxon>
        <taxon>Serendipitaceae</taxon>
        <taxon>Serendipita</taxon>
    </lineage>
</organism>
<dbReference type="eggNOG" id="ENOG502SM2I">
    <property type="taxonomic scope" value="Eukaryota"/>
</dbReference>
<feature type="region of interest" description="Disordered" evidence="1">
    <location>
        <begin position="350"/>
        <end position="424"/>
    </location>
</feature>
<comment type="caution">
    <text evidence="2">The sequence shown here is derived from an EMBL/GenBank/DDBJ whole genome shotgun (WGS) entry which is preliminary data.</text>
</comment>
<evidence type="ECO:0000313" key="3">
    <source>
        <dbReference type="Proteomes" id="UP000007148"/>
    </source>
</evidence>
<dbReference type="Proteomes" id="UP000007148">
    <property type="component" value="Unassembled WGS sequence"/>
</dbReference>
<dbReference type="InParanoid" id="G4T527"/>